<dbReference type="InterPro" id="IPR029044">
    <property type="entry name" value="Nucleotide-diphossugar_trans"/>
</dbReference>
<accession>A0ABV5ZV63</accession>
<keyword evidence="2" id="KW-0472">Membrane</keyword>
<feature type="compositionally biased region" description="Low complexity" evidence="1">
    <location>
        <begin position="437"/>
        <end position="447"/>
    </location>
</feature>
<feature type="compositionally biased region" description="Pro residues" evidence="1">
    <location>
        <begin position="454"/>
        <end position="464"/>
    </location>
</feature>
<sequence>MNAGFPGGTPLLRTAPVLAVLVCHDADPWLEQALAALRELTVRPRHILAVDTGSVDSTSETLRAACTGVDKTLDGVLTLPRETGFGAAVEAAVANGLQRWGDPGQWIWLLHDDCAPEPDCLTALLTVAEVSPSAAVLGPLCLEWTDPRLVVEAGVSTDSSGHRQTGIGPNELDWGRYGEPGTIGVWIEQNTEALAVSSAGALVRREVWQKLHGYDEALPLFGDDIDFGWRANLSGYVVVVVPGARVRHASAAAKGERSLDALDGNPALSRDFLALRARREHGLRTVLVNCSALSFVLGLPRLAVLGLLRGAGFALLRRFPEARAEISATLRLLTGRTGLLAARRDRKLYRDPDARDVRGLFTSRLTRLRNTGRGGLSRFLRNRMRADAALGRLPAKADRLPTWTPPTQVGPPALPAGALGRGSRPVRQTAGLRRPARAVVVEVPTTAQAKLRPSPRPRPSPGPRTRPEAPTPDLVVVEVDRARVLRELLLSPPVVLVTALALLALGVHAARLGGALSGGHLLPLADLAGTWSEYLASWHGVAGGTTASATPALAVLGSLGAVLGGPPVAAAVLLLGDLPLSGLTGYLATRRLPVPRWVRAVAAAGYALLPAATAATAQGRLDVVVVHVFLPLVLAGVVSAVKPTSGSWLSAASGTALGLAVIGAFSPLTHVLVLVAAVTAFVMVPGELGRRVAPLVAIVLLPLGLLLPWPSVLLQHPEVLVPGAGAPPASALSLAALNPGGPGGTPWVGFAVLAAVALAVALRPRREVLPGVGLVVLGGLAVVVVRLGPFGEPGWAGAPLVLVGCGLLWIALAAVAYGDRPLTPQPVLAFAAAAALLCLSVGALVVGRDGPLRVGEGAQLASAPAYDLATTSAWLLVVSEDPQLVMGRQPRFGDDALRVGVNRAASLATDFASLDQPVVRAVVARAAAAGVLFVVLPDDQTANRVKAFAGDLVTSAPPRSDGRPVLRLVRAQPPAVLLPADLGVTARSAAGPPAELAGVAPVPGGPPAVAVRVTRGAEARLLVLAAADEPGWRATVDGEPATLTRAWGSQVALTLPGRAVEVRVEVASGLRDVLLLVQAFAVLFALLTAIPARR</sequence>
<keyword evidence="4" id="KW-1185">Reference proteome</keyword>
<evidence type="ECO:0000313" key="3">
    <source>
        <dbReference type="EMBL" id="MFB9904782.1"/>
    </source>
</evidence>
<dbReference type="RefSeq" id="WP_377851987.1">
    <property type="nucleotide sequence ID" value="NZ_JBHLZU010000010.1"/>
</dbReference>
<evidence type="ECO:0000256" key="2">
    <source>
        <dbReference type="SAM" id="Phobius"/>
    </source>
</evidence>
<name>A0ABV5ZV63_9PSEU</name>
<feature type="transmembrane region" description="Helical" evidence="2">
    <location>
        <begin position="695"/>
        <end position="714"/>
    </location>
</feature>
<dbReference type="GO" id="GO:0016757">
    <property type="term" value="F:glycosyltransferase activity"/>
    <property type="evidence" value="ECO:0007669"/>
    <property type="project" value="UniProtKB-KW"/>
</dbReference>
<feature type="transmembrane region" description="Helical" evidence="2">
    <location>
        <begin position="827"/>
        <end position="846"/>
    </location>
</feature>
<feature type="transmembrane region" description="Helical" evidence="2">
    <location>
        <begin position="744"/>
        <end position="762"/>
    </location>
</feature>
<feature type="region of interest" description="Disordered" evidence="1">
    <location>
        <begin position="398"/>
        <end position="472"/>
    </location>
</feature>
<dbReference type="InterPro" id="IPR050834">
    <property type="entry name" value="Glycosyltransf_2"/>
</dbReference>
<protein>
    <submittedName>
        <fullName evidence="3">Glycosyltransferase</fullName>
        <ecNumber evidence="3">2.4.-.-</ecNumber>
    </submittedName>
</protein>
<feature type="transmembrane region" description="Helical" evidence="2">
    <location>
        <begin position="488"/>
        <end position="510"/>
    </location>
</feature>
<dbReference type="Gene3D" id="3.90.550.10">
    <property type="entry name" value="Spore Coat Polysaccharide Biosynthesis Protein SpsA, Chain A"/>
    <property type="match status" value="1"/>
</dbReference>
<reference evidence="3 4" key="1">
    <citation type="submission" date="2024-09" db="EMBL/GenBank/DDBJ databases">
        <authorList>
            <person name="Sun Q."/>
            <person name="Mori K."/>
        </authorList>
    </citation>
    <scope>NUCLEOTIDE SEQUENCE [LARGE SCALE GENOMIC DNA]</scope>
    <source>
        <strain evidence="3 4">TBRC 7907</strain>
    </source>
</reference>
<comment type="caution">
    <text evidence="3">The sequence shown here is derived from an EMBL/GenBank/DDBJ whole genome shotgun (WGS) entry which is preliminary data.</text>
</comment>
<keyword evidence="3" id="KW-0328">Glycosyltransferase</keyword>
<gene>
    <name evidence="3" type="ORF">ACFFQA_12645</name>
</gene>
<feature type="transmembrane region" description="Helical" evidence="2">
    <location>
        <begin position="794"/>
        <end position="815"/>
    </location>
</feature>
<keyword evidence="3" id="KW-0808">Transferase</keyword>
<evidence type="ECO:0000256" key="1">
    <source>
        <dbReference type="SAM" id="MobiDB-lite"/>
    </source>
</evidence>
<keyword evidence="2" id="KW-0812">Transmembrane</keyword>
<dbReference type="Pfam" id="PF13641">
    <property type="entry name" value="Glyco_tranf_2_3"/>
    <property type="match status" value="1"/>
</dbReference>
<feature type="transmembrane region" description="Helical" evidence="2">
    <location>
        <begin position="552"/>
        <end position="576"/>
    </location>
</feature>
<dbReference type="SUPFAM" id="SSF53448">
    <property type="entry name" value="Nucleotide-diphospho-sugar transferases"/>
    <property type="match status" value="1"/>
</dbReference>
<feature type="transmembrane region" description="Helical" evidence="2">
    <location>
        <begin position="1073"/>
        <end position="1092"/>
    </location>
</feature>
<organism evidence="3 4">
    <name type="scientific">Allokutzneria oryzae</name>
    <dbReference type="NCBI Taxonomy" id="1378989"/>
    <lineage>
        <taxon>Bacteria</taxon>
        <taxon>Bacillati</taxon>
        <taxon>Actinomycetota</taxon>
        <taxon>Actinomycetes</taxon>
        <taxon>Pseudonocardiales</taxon>
        <taxon>Pseudonocardiaceae</taxon>
        <taxon>Allokutzneria</taxon>
    </lineage>
</organism>
<dbReference type="EMBL" id="JBHLZU010000010">
    <property type="protein sequence ID" value="MFB9904782.1"/>
    <property type="molecule type" value="Genomic_DNA"/>
</dbReference>
<keyword evidence="2" id="KW-1133">Transmembrane helix</keyword>
<dbReference type="Proteomes" id="UP001589693">
    <property type="component" value="Unassembled WGS sequence"/>
</dbReference>
<dbReference type="PANTHER" id="PTHR43685:SF3">
    <property type="entry name" value="SLR2126 PROTEIN"/>
    <property type="match status" value="1"/>
</dbReference>
<proteinExistence type="predicted"/>
<feature type="transmembrane region" description="Helical" evidence="2">
    <location>
        <begin position="623"/>
        <end position="641"/>
    </location>
</feature>
<dbReference type="EC" id="2.4.-.-" evidence="3"/>
<feature type="transmembrane region" description="Helical" evidence="2">
    <location>
        <begin position="769"/>
        <end position="788"/>
    </location>
</feature>
<dbReference type="PANTHER" id="PTHR43685">
    <property type="entry name" value="GLYCOSYLTRANSFERASE"/>
    <property type="match status" value="1"/>
</dbReference>
<feature type="transmembrane region" description="Helical" evidence="2">
    <location>
        <begin position="597"/>
        <end position="617"/>
    </location>
</feature>
<evidence type="ECO:0000313" key="4">
    <source>
        <dbReference type="Proteomes" id="UP001589693"/>
    </source>
</evidence>
<feature type="transmembrane region" description="Helical" evidence="2">
    <location>
        <begin position="918"/>
        <end position="936"/>
    </location>
</feature>